<evidence type="ECO:0000313" key="2">
    <source>
        <dbReference type="Proteomes" id="UP000229916"/>
    </source>
</evidence>
<reference evidence="2" key="1">
    <citation type="submission" date="2017-09" db="EMBL/GenBank/DDBJ databases">
        <title>Depth-based differentiation of microbial function through sediment-hosted aquifers and enrichment of novel symbionts in the deep terrestrial subsurface.</title>
        <authorList>
            <person name="Probst A.J."/>
            <person name="Ladd B."/>
            <person name="Jarett J.K."/>
            <person name="Geller-Mcgrath D.E."/>
            <person name="Sieber C.M.K."/>
            <person name="Emerson J.B."/>
            <person name="Anantharaman K."/>
            <person name="Thomas B.C."/>
            <person name="Malmstrom R."/>
            <person name="Stieglmeier M."/>
            <person name="Klingl A."/>
            <person name="Woyke T."/>
            <person name="Ryan C.M."/>
            <person name="Banfield J.F."/>
        </authorList>
    </citation>
    <scope>NUCLEOTIDE SEQUENCE [LARGE SCALE GENOMIC DNA]</scope>
</reference>
<protein>
    <submittedName>
        <fullName evidence="1">Uncharacterized protein</fullName>
    </submittedName>
</protein>
<gene>
    <name evidence="1" type="ORF">COS81_01180</name>
</gene>
<sequence>MRVFSQFLNLRESKPSFLKALFLPFVLAFFGLAATFFSAPVLAADYWIGVGDSIYSNFSGNVGIGTASPLPGVTGVKGLHLTASGSTTPVFVVEQTGGGATSASMYFFGGSSSGQGYFGYRNKFHIGTASAVGGVITEKFTIDSGGNVGIGTVSPLAGATGVTGLHLAVGGSTTPIFVVEQTGGGPTSASMYFFGGASSGQGYFGYRNKFNIGTASAVGGVITEKFTMDSYGNVGIGITSPDFLLDVGGTVHLRGQNGGPGLYVNETGNVGIGTTSPATNVKLDVNGDVKVGGVIRGDSNGNVIVKLGN</sequence>
<proteinExistence type="predicted"/>
<accession>A0A2M7AP73</accession>
<dbReference type="AlphaFoldDB" id="A0A2M7AP73"/>
<comment type="caution">
    <text evidence="1">The sequence shown here is derived from an EMBL/GenBank/DDBJ whole genome shotgun (WGS) entry which is preliminary data.</text>
</comment>
<dbReference type="Proteomes" id="UP000229916">
    <property type="component" value="Unassembled WGS sequence"/>
</dbReference>
<name>A0A2M7AP73_UNCKA</name>
<organism evidence="1 2">
    <name type="scientific">candidate division WWE3 bacterium CG06_land_8_20_14_3_00_42_16</name>
    <dbReference type="NCBI Taxonomy" id="1975083"/>
    <lineage>
        <taxon>Bacteria</taxon>
        <taxon>Katanobacteria</taxon>
    </lineage>
</organism>
<dbReference type="EMBL" id="PEWD01000025">
    <property type="protein sequence ID" value="PIU69155.1"/>
    <property type="molecule type" value="Genomic_DNA"/>
</dbReference>
<evidence type="ECO:0000313" key="1">
    <source>
        <dbReference type="EMBL" id="PIU69155.1"/>
    </source>
</evidence>